<organism evidence="1 2">
    <name type="scientific">Cochliobolus carbonum (strain 26-R-13)</name>
    <name type="common">Maize leaf spot fungus</name>
    <name type="synonym">Bipolaris zeicola</name>
    <dbReference type="NCBI Taxonomy" id="930089"/>
    <lineage>
        <taxon>Eukaryota</taxon>
        <taxon>Fungi</taxon>
        <taxon>Dikarya</taxon>
        <taxon>Ascomycota</taxon>
        <taxon>Pezizomycotina</taxon>
        <taxon>Dothideomycetes</taxon>
        <taxon>Pleosporomycetidae</taxon>
        <taxon>Pleosporales</taxon>
        <taxon>Pleosporineae</taxon>
        <taxon>Pleosporaceae</taxon>
        <taxon>Bipolaris</taxon>
    </lineage>
</organism>
<protein>
    <recommendedName>
        <fullName evidence="3">Carrier domain-containing protein</fullName>
    </recommendedName>
</protein>
<dbReference type="EMBL" id="KI964584">
    <property type="protein sequence ID" value="EUC34840.1"/>
    <property type="molecule type" value="Genomic_DNA"/>
</dbReference>
<evidence type="ECO:0000313" key="2">
    <source>
        <dbReference type="Proteomes" id="UP000053841"/>
    </source>
</evidence>
<evidence type="ECO:0000313" key="1">
    <source>
        <dbReference type="EMBL" id="EUC34840.1"/>
    </source>
</evidence>
<dbReference type="GeneID" id="19153353"/>
<feature type="non-terminal residue" evidence="1">
    <location>
        <position position="1"/>
    </location>
</feature>
<dbReference type="SUPFAM" id="SSF47336">
    <property type="entry name" value="ACP-like"/>
    <property type="match status" value="1"/>
</dbReference>
<dbReference type="HOGENOM" id="CLU_2418941_0_0_1"/>
<accession>W6YBC5</accession>
<proteinExistence type="predicted"/>
<dbReference type="AlphaFoldDB" id="W6YBC5"/>
<dbReference type="InterPro" id="IPR036736">
    <property type="entry name" value="ACP-like_sf"/>
</dbReference>
<dbReference type="OrthoDB" id="10406606at2759"/>
<dbReference type="KEGG" id="bze:COCCADRAFT_92332"/>
<evidence type="ECO:0008006" key="3">
    <source>
        <dbReference type="Google" id="ProtNLM"/>
    </source>
</evidence>
<keyword evidence="2" id="KW-1185">Reference proteome</keyword>
<dbReference type="RefSeq" id="XP_007710830.1">
    <property type="nucleotide sequence ID" value="XM_007712640.1"/>
</dbReference>
<dbReference type="Proteomes" id="UP000053841">
    <property type="component" value="Unassembled WGS sequence"/>
</dbReference>
<gene>
    <name evidence="1" type="ORF">COCCADRAFT_92332</name>
</gene>
<sequence>IANSHTGSAIIRTLEAMSDFVRRFAHCLFSVLSEDEGYSPINPALAEFGLCSIAAIELHVWRKQSFRLDIFVSKILGINSLEVLLGHTAERL</sequence>
<name>W6YBC5_COCC2</name>
<reference evidence="1 2" key="1">
    <citation type="journal article" date="2013" name="PLoS Genet.">
        <title>Comparative genome structure, secondary metabolite, and effector coding capacity across Cochliobolus pathogens.</title>
        <authorList>
            <person name="Condon B.J."/>
            <person name="Leng Y."/>
            <person name="Wu D."/>
            <person name="Bushley K.E."/>
            <person name="Ohm R.A."/>
            <person name="Otillar R."/>
            <person name="Martin J."/>
            <person name="Schackwitz W."/>
            <person name="Grimwood J."/>
            <person name="MohdZainudin N."/>
            <person name="Xue C."/>
            <person name="Wang R."/>
            <person name="Manning V.A."/>
            <person name="Dhillon B."/>
            <person name="Tu Z.J."/>
            <person name="Steffenson B.J."/>
            <person name="Salamov A."/>
            <person name="Sun H."/>
            <person name="Lowry S."/>
            <person name="LaButti K."/>
            <person name="Han J."/>
            <person name="Copeland A."/>
            <person name="Lindquist E."/>
            <person name="Barry K."/>
            <person name="Schmutz J."/>
            <person name="Baker S.E."/>
            <person name="Ciuffetti L.M."/>
            <person name="Grigoriev I.V."/>
            <person name="Zhong S."/>
            <person name="Turgeon B.G."/>
        </authorList>
    </citation>
    <scope>NUCLEOTIDE SEQUENCE [LARGE SCALE GENOMIC DNA]</scope>
    <source>
        <strain evidence="1 2">26-R-13</strain>
    </source>
</reference>